<feature type="region of interest" description="Disordered" evidence="5">
    <location>
        <begin position="295"/>
        <end position="317"/>
    </location>
</feature>
<name>A0ABX6EXV8_KLUMA</name>
<accession>A0ABX6EXV8</accession>
<keyword evidence="4 6" id="KW-0472">Membrane</keyword>
<gene>
    <name evidence="8" type="primary">ERG25</name>
    <name evidence="8" type="ORF">FIM1_3375</name>
</gene>
<protein>
    <submittedName>
        <fullName evidence="8">C-4 methylsterol oxidase</fullName>
    </submittedName>
</protein>
<evidence type="ECO:0000313" key="8">
    <source>
        <dbReference type="EMBL" id="QGN16656.1"/>
    </source>
</evidence>
<dbReference type="EMBL" id="CP015058">
    <property type="protein sequence ID" value="QGN16656.1"/>
    <property type="molecule type" value="Genomic_DNA"/>
</dbReference>
<organism evidence="8 9">
    <name type="scientific">Kluyveromyces marxianus</name>
    <name type="common">Yeast</name>
    <name type="synonym">Candida kefyr</name>
    <dbReference type="NCBI Taxonomy" id="4911"/>
    <lineage>
        <taxon>Eukaryota</taxon>
        <taxon>Fungi</taxon>
        <taxon>Dikarya</taxon>
        <taxon>Ascomycota</taxon>
        <taxon>Saccharomycotina</taxon>
        <taxon>Saccharomycetes</taxon>
        <taxon>Saccharomycetales</taxon>
        <taxon>Saccharomycetaceae</taxon>
        <taxon>Kluyveromyces</taxon>
    </lineage>
</organism>
<evidence type="ECO:0000256" key="6">
    <source>
        <dbReference type="SAM" id="Phobius"/>
    </source>
</evidence>
<feature type="domain" description="Fatty acid hydroxylase" evidence="7">
    <location>
        <begin position="155"/>
        <end position="291"/>
    </location>
</feature>
<keyword evidence="2 6" id="KW-0812">Transmembrane</keyword>
<evidence type="ECO:0000256" key="2">
    <source>
        <dbReference type="ARBA" id="ARBA00022692"/>
    </source>
</evidence>
<proteinExistence type="predicted"/>
<dbReference type="PANTHER" id="PTHR11863">
    <property type="entry name" value="STEROL DESATURASE"/>
    <property type="match status" value="1"/>
</dbReference>
<reference evidence="8 9" key="1">
    <citation type="submission" date="2016-03" db="EMBL/GenBank/DDBJ databases">
        <title>How can Kluyveromyces marxianus grow so fast - potential evolutionary course in Saccharomyces Complex revealed by comparative genomics.</title>
        <authorList>
            <person name="Mo W."/>
            <person name="Lu W."/>
            <person name="Yang X."/>
            <person name="Qi J."/>
            <person name="Lv H."/>
        </authorList>
    </citation>
    <scope>NUCLEOTIDE SEQUENCE [LARGE SCALE GENOMIC DNA]</scope>
    <source>
        <strain evidence="8 9">FIM1</strain>
    </source>
</reference>
<dbReference type="Pfam" id="PF04116">
    <property type="entry name" value="FA_hydroxylase"/>
    <property type="match status" value="1"/>
</dbReference>
<reference evidence="8 9" key="2">
    <citation type="submission" date="2019-11" db="EMBL/GenBank/DDBJ databases">
        <authorList>
            <person name="Lu H."/>
        </authorList>
    </citation>
    <scope>NUCLEOTIDE SEQUENCE [LARGE SCALE GENOMIC DNA]</scope>
    <source>
        <strain evidence="8 9">FIM1</strain>
    </source>
</reference>
<evidence type="ECO:0000256" key="1">
    <source>
        <dbReference type="ARBA" id="ARBA00004370"/>
    </source>
</evidence>
<dbReference type="InterPro" id="IPR050307">
    <property type="entry name" value="Sterol_Desaturase_Related"/>
</dbReference>
<evidence type="ECO:0000259" key="7">
    <source>
        <dbReference type="Pfam" id="PF04116"/>
    </source>
</evidence>
<comment type="subcellular location">
    <subcellularLocation>
        <location evidence="1">Membrane</location>
    </subcellularLocation>
</comment>
<evidence type="ECO:0000313" key="9">
    <source>
        <dbReference type="Proteomes" id="UP000422736"/>
    </source>
</evidence>
<evidence type="ECO:0000256" key="5">
    <source>
        <dbReference type="SAM" id="MobiDB-lite"/>
    </source>
</evidence>
<keyword evidence="9" id="KW-1185">Reference proteome</keyword>
<feature type="transmembrane region" description="Helical" evidence="6">
    <location>
        <begin position="136"/>
        <end position="160"/>
    </location>
</feature>
<dbReference type="Proteomes" id="UP000422736">
    <property type="component" value="Chromosome 5"/>
</dbReference>
<evidence type="ECO:0000256" key="3">
    <source>
        <dbReference type="ARBA" id="ARBA00022989"/>
    </source>
</evidence>
<dbReference type="InterPro" id="IPR006694">
    <property type="entry name" value="Fatty_acid_hydroxylase"/>
</dbReference>
<feature type="transmembrane region" description="Helical" evidence="6">
    <location>
        <begin position="216"/>
        <end position="236"/>
    </location>
</feature>
<evidence type="ECO:0000256" key="4">
    <source>
        <dbReference type="ARBA" id="ARBA00023136"/>
    </source>
</evidence>
<sequence length="317" mass="37233">MATEHVMSSVFSNGTIAALIGEGQGLSYSQVLSNIKTVQPQLNFMEQYWAAWYCYMNNDVLATGLMFFLLHEFMYFFRCLPWAIIDQLPYFRKYKIQPTKIPSAKEQLFCLKSVLLSHFLVEAIPIWTFHPMCQKLGISVAVPFPSLTTMAKQIALFFFLEDAWHYWFHRLFHYGVFYKYIHKQHHRYAAPFGLAAEYAHPVETLSLGFGTVGMPIFYVMYTGNLHLFTLCVWITMRLFQAVDSHSGYDFPWSLNKFLPFWAGAEHHDLHHHYFIGNYASSFRWWDYCLDTEAGPEAKAEREERMKRKVEQKSKKVN</sequence>
<keyword evidence="3 6" id="KW-1133">Transmembrane helix</keyword>